<accession>A0AC34QIU1</accession>
<protein>
    <submittedName>
        <fullName evidence="2">Uncharacterized protein</fullName>
    </submittedName>
</protein>
<proteinExistence type="predicted"/>
<organism evidence="1 2">
    <name type="scientific">Panagrolaimus sp. JU765</name>
    <dbReference type="NCBI Taxonomy" id="591449"/>
    <lineage>
        <taxon>Eukaryota</taxon>
        <taxon>Metazoa</taxon>
        <taxon>Ecdysozoa</taxon>
        <taxon>Nematoda</taxon>
        <taxon>Chromadorea</taxon>
        <taxon>Rhabditida</taxon>
        <taxon>Tylenchina</taxon>
        <taxon>Panagrolaimomorpha</taxon>
        <taxon>Panagrolaimoidea</taxon>
        <taxon>Panagrolaimidae</taxon>
        <taxon>Panagrolaimus</taxon>
    </lineage>
</organism>
<evidence type="ECO:0000313" key="1">
    <source>
        <dbReference type="Proteomes" id="UP000887576"/>
    </source>
</evidence>
<reference evidence="2" key="1">
    <citation type="submission" date="2022-11" db="UniProtKB">
        <authorList>
            <consortium name="WormBaseParasite"/>
        </authorList>
    </citation>
    <scope>IDENTIFICATION</scope>
</reference>
<sequence length="218" mass="24548">MSSKSSISSDSEIEQVVENYKKKTLNFVFDPNDDFYLAPPAAKLLHYRTAAIVAGILEVLTLICSVFTFLHFHLTIGLTGFKTSMLCISFLIAATLTTAIMITGIFKEKPKLMLPQIYFLKVEIITLLIGATFSIASMSLGMYWSREIFSPVVNVSLMEDNLGPIWPFNLATVSFCGAALGIWFHEIVDGCYDYLLDKKYFENIQKNQIELQNKSIKK</sequence>
<dbReference type="WBParaSite" id="JU765_v2.g16755.t1">
    <property type="protein sequence ID" value="JU765_v2.g16755.t1"/>
    <property type="gene ID" value="JU765_v2.g16755"/>
</dbReference>
<evidence type="ECO:0000313" key="2">
    <source>
        <dbReference type="WBParaSite" id="JU765_v2.g16755.t1"/>
    </source>
</evidence>
<name>A0AC34QIU1_9BILA</name>
<dbReference type="Proteomes" id="UP000887576">
    <property type="component" value="Unplaced"/>
</dbReference>